<feature type="domain" description="SnoaL-like" evidence="1">
    <location>
        <begin position="10"/>
        <end position="140"/>
    </location>
</feature>
<evidence type="ECO:0000313" key="3">
    <source>
        <dbReference type="Proteomes" id="UP001500888"/>
    </source>
</evidence>
<dbReference type="Gene3D" id="3.10.450.50">
    <property type="match status" value="1"/>
</dbReference>
<protein>
    <recommendedName>
        <fullName evidence="1">SnoaL-like domain-containing protein</fullName>
    </recommendedName>
</protein>
<comment type="caution">
    <text evidence="2">The sequence shown here is derived from an EMBL/GenBank/DDBJ whole genome shotgun (WGS) entry which is preliminary data.</text>
</comment>
<evidence type="ECO:0000313" key="2">
    <source>
        <dbReference type="EMBL" id="GAA3805223.1"/>
    </source>
</evidence>
<sequence length="151" mass="16817">MYVGMTFPTETADRLEIADVLARYAYAVDSGDWDRLDTVFTEDALIDYTSAGGIKGPRQEAKAWLADVLRHWPGRLHLIGAMTIRFEGDDGGEAVVTASFADTLAPAREAIAADTSGLIQGGGWYHHRMVRTPSGWRSRELVEEQTWRTMR</sequence>
<dbReference type="InterPro" id="IPR032710">
    <property type="entry name" value="NTF2-like_dom_sf"/>
</dbReference>
<dbReference type="EMBL" id="BAAAZR010000004">
    <property type="protein sequence ID" value="GAA3805223.1"/>
    <property type="molecule type" value="Genomic_DNA"/>
</dbReference>
<evidence type="ECO:0000259" key="1">
    <source>
        <dbReference type="Pfam" id="PF13577"/>
    </source>
</evidence>
<organism evidence="2 3">
    <name type="scientific">Sphaerisporangium flaviroseum</name>
    <dbReference type="NCBI Taxonomy" id="509199"/>
    <lineage>
        <taxon>Bacteria</taxon>
        <taxon>Bacillati</taxon>
        <taxon>Actinomycetota</taxon>
        <taxon>Actinomycetes</taxon>
        <taxon>Streptosporangiales</taxon>
        <taxon>Streptosporangiaceae</taxon>
        <taxon>Sphaerisporangium</taxon>
    </lineage>
</organism>
<dbReference type="SUPFAM" id="SSF54427">
    <property type="entry name" value="NTF2-like"/>
    <property type="match status" value="1"/>
</dbReference>
<name>A0ABP7HVD9_9ACTN</name>
<reference evidence="3" key="1">
    <citation type="journal article" date="2019" name="Int. J. Syst. Evol. Microbiol.">
        <title>The Global Catalogue of Microorganisms (GCM) 10K type strain sequencing project: providing services to taxonomists for standard genome sequencing and annotation.</title>
        <authorList>
            <consortium name="The Broad Institute Genomics Platform"/>
            <consortium name="The Broad Institute Genome Sequencing Center for Infectious Disease"/>
            <person name="Wu L."/>
            <person name="Ma J."/>
        </authorList>
    </citation>
    <scope>NUCLEOTIDE SEQUENCE [LARGE SCALE GENOMIC DNA]</scope>
    <source>
        <strain evidence="3">JCM 16908</strain>
    </source>
</reference>
<gene>
    <name evidence="2" type="ORF">GCM10022226_26460</name>
</gene>
<dbReference type="Pfam" id="PF13577">
    <property type="entry name" value="SnoaL_4"/>
    <property type="match status" value="1"/>
</dbReference>
<keyword evidence="3" id="KW-1185">Reference proteome</keyword>
<dbReference type="CDD" id="cd00531">
    <property type="entry name" value="NTF2_like"/>
    <property type="match status" value="1"/>
</dbReference>
<dbReference type="Proteomes" id="UP001500888">
    <property type="component" value="Unassembled WGS sequence"/>
</dbReference>
<accession>A0ABP7HVD9</accession>
<proteinExistence type="predicted"/>
<dbReference type="InterPro" id="IPR037401">
    <property type="entry name" value="SnoaL-like"/>
</dbReference>